<keyword evidence="1 5" id="KW-0768">Sushi</keyword>
<dbReference type="EMBL" id="WBMY01004826">
    <property type="protein sequence ID" value="NXB72733.1"/>
    <property type="molecule type" value="Genomic_DNA"/>
</dbReference>
<proteinExistence type="predicted"/>
<dbReference type="Gene3D" id="2.10.70.10">
    <property type="entry name" value="Complement Module, domain 1"/>
    <property type="match status" value="1"/>
</dbReference>
<dbReference type="FunFam" id="2.10.70.10:FF:000014">
    <property type="entry name" value="Membrane cofactor protein"/>
    <property type="match status" value="1"/>
</dbReference>
<evidence type="ECO:0000256" key="3">
    <source>
        <dbReference type="ARBA" id="ARBA00022737"/>
    </source>
</evidence>
<accession>A0A851IZS3</accession>
<reference evidence="8" key="1">
    <citation type="submission" date="2019-09" db="EMBL/GenBank/DDBJ databases">
        <title>Bird 10,000 Genomes (B10K) Project - Family phase.</title>
        <authorList>
            <person name="Zhang G."/>
        </authorList>
    </citation>
    <scope>NUCLEOTIDE SEQUENCE</scope>
    <source>
        <strain evidence="8">B10K-DU-001-63</strain>
        <tissue evidence="8">Muscle</tissue>
    </source>
</reference>
<evidence type="ECO:0000256" key="5">
    <source>
        <dbReference type="PROSITE-ProRule" id="PRU00302"/>
    </source>
</evidence>
<evidence type="ECO:0000256" key="1">
    <source>
        <dbReference type="ARBA" id="ARBA00022659"/>
    </source>
</evidence>
<comment type="caution">
    <text evidence="8">The sequence shown here is derived from an EMBL/GenBank/DDBJ whole genome shotgun (WGS) entry which is preliminary data.</text>
</comment>
<feature type="non-terminal residue" evidence="8">
    <location>
        <position position="1"/>
    </location>
</feature>
<comment type="caution">
    <text evidence="5">Lacks conserved residue(s) required for the propagation of feature annotation.</text>
</comment>
<dbReference type="InterPro" id="IPR000436">
    <property type="entry name" value="Sushi_SCR_CCP_dom"/>
</dbReference>
<evidence type="ECO:0000313" key="9">
    <source>
        <dbReference type="Proteomes" id="UP000660704"/>
    </source>
</evidence>
<evidence type="ECO:0000256" key="2">
    <source>
        <dbReference type="ARBA" id="ARBA00022729"/>
    </source>
</evidence>
<feature type="disulfide bond" evidence="5">
    <location>
        <begin position="36"/>
        <end position="63"/>
    </location>
</feature>
<keyword evidence="4 5" id="KW-1015">Disulfide bond</keyword>
<keyword evidence="3" id="KW-0677">Repeat</keyword>
<keyword evidence="9" id="KW-1185">Reference proteome</keyword>
<dbReference type="Proteomes" id="UP000660704">
    <property type="component" value="Unassembled WGS sequence"/>
</dbReference>
<protein>
    <submittedName>
        <fullName evidence="8">CR2 protein</fullName>
    </submittedName>
</protein>
<dbReference type="SMART" id="SM00032">
    <property type="entry name" value="CCP"/>
    <property type="match status" value="1"/>
</dbReference>
<dbReference type="AlphaFoldDB" id="A0A851IZS3"/>
<dbReference type="PROSITE" id="PS50923">
    <property type="entry name" value="SUSHI"/>
    <property type="match status" value="1"/>
</dbReference>
<feature type="region of interest" description="Disordered" evidence="6">
    <location>
        <begin position="46"/>
        <end position="76"/>
    </location>
</feature>
<evidence type="ECO:0000313" key="8">
    <source>
        <dbReference type="EMBL" id="NXB72733.1"/>
    </source>
</evidence>
<evidence type="ECO:0000256" key="6">
    <source>
        <dbReference type="SAM" id="MobiDB-lite"/>
    </source>
</evidence>
<feature type="non-terminal residue" evidence="8">
    <location>
        <position position="76"/>
    </location>
</feature>
<dbReference type="SUPFAM" id="SSF57535">
    <property type="entry name" value="Complement control module/SCR domain"/>
    <property type="match status" value="1"/>
</dbReference>
<name>A0A851IZS3_9PASS</name>
<dbReference type="InterPro" id="IPR035976">
    <property type="entry name" value="Sushi/SCR/CCP_sf"/>
</dbReference>
<evidence type="ECO:0000259" key="7">
    <source>
        <dbReference type="PROSITE" id="PS50923"/>
    </source>
</evidence>
<dbReference type="Pfam" id="PF00084">
    <property type="entry name" value="Sushi"/>
    <property type="match status" value="1"/>
</dbReference>
<evidence type="ECO:0000256" key="4">
    <source>
        <dbReference type="ARBA" id="ARBA00023157"/>
    </source>
</evidence>
<dbReference type="CDD" id="cd00033">
    <property type="entry name" value="CCP"/>
    <property type="match status" value="1"/>
</dbReference>
<keyword evidence="2" id="KW-0732">Signal</keyword>
<gene>
    <name evidence="8" type="primary">Cr2_2</name>
    <name evidence="8" type="ORF">DONATR_R15486</name>
</gene>
<organism evidence="8 9">
    <name type="scientific">Donacobius atricapilla</name>
    <dbReference type="NCBI Taxonomy" id="237420"/>
    <lineage>
        <taxon>Eukaryota</taxon>
        <taxon>Metazoa</taxon>
        <taxon>Chordata</taxon>
        <taxon>Craniata</taxon>
        <taxon>Vertebrata</taxon>
        <taxon>Euteleostomi</taxon>
        <taxon>Archelosauria</taxon>
        <taxon>Archosauria</taxon>
        <taxon>Dinosauria</taxon>
        <taxon>Saurischia</taxon>
        <taxon>Theropoda</taxon>
        <taxon>Coelurosauria</taxon>
        <taxon>Aves</taxon>
        <taxon>Neognathae</taxon>
        <taxon>Neoaves</taxon>
        <taxon>Telluraves</taxon>
        <taxon>Australaves</taxon>
        <taxon>Passeriformes</taxon>
        <taxon>Mimidae</taxon>
        <taxon>Donacobius</taxon>
    </lineage>
</organism>
<feature type="domain" description="Sushi" evidence="7">
    <location>
        <begin position="7"/>
        <end position="65"/>
    </location>
</feature>
<sequence>SLPFPAAWCPSPRVRYGKASPPRYPYRTWDTVTFSCNPGYTLRGPRSSTCGAGSRWDPPPPECRKGECPSRASSAG</sequence>